<accession>A0ABU3QVX1</accession>
<comment type="caution">
    <text evidence="1">The sequence shown here is derived from an EMBL/GenBank/DDBJ whole genome shotgun (WGS) entry which is preliminary data.</text>
</comment>
<sequence length="402" mass="46128">MYMPSKFMNQMISSAQIGVFCESNRNGDQVIIAKLPTSTIKAINFGAKIEFYIITTSKTPHYLALCMRIFDNESSPMDAILAQKWQNSNNIFNSSFLNTELDLVLFDETDAPTLKGKIKLKTNFRNKRVHNILNNFQFISADNYDSCNNFIDSACANLGHNYKAHPKYPIVSFKIATVLTKLKSILTIHGNEQGSTHYDLINDIDGIRQERQIYQSLCLMDNSSTTLSPLVQIGKKERELTDILTITNDSEIIAFESKSLEFNESTILKSYERITSNIIKHCNKALKQLEGVFKAIQREERVYDDKNNTLLFNGNYTFYGIVIIDEYRLSNNWDNILFTLNKISEEHHICLNILTLSEMLYTLKLCKSDIQLFVKSLEKRHRACINNNSINIQFMDGTLPNI</sequence>
<name>A0ABU3QVX1_9GAMM</name>
<gene>
    <name evidence="1" type="ORF">RT723_00890</name>
</gene>
<proteinExistence type="predicted"/>
<evidence type="ECO:0000313" key="1">
    <source>
        <dbReference type="EMBL" id="MDU0111586.1"/>
    </source>
</evidence>
<dbReference type="RefSeq" id="WP_315945512.1">
    <property type="nucleotide sequence ID" value="NZ_JAWCUA010000001.1"/>
</dbReference>
<keyword evidence="2" id="KW-1185">Reference proteome</keyword>
<protein>
    <submittedName>
        <fullName evidence="1">Uncharacterized protein</fullName>
    </submittedName>
</protein>
<dbReference type="EMBL" id="JAWCUA010000001">
    <property type="protein sequence ID" value="MDU0111586.1"/>
    <property type="molecule type" value="Genomic_DNA"/>
</dbReference>
<reference evidence="1 2" key="1">
    <citation type="submission" date="2023-10" db="EMBL/GenBank/DDBJ databases">
        <title>Psychrosphaera aquimaarina strain SW33 isolated from seawater.</title>
        <authorList>
            <person name="Bayburt H."/>
            <person name="Kim J.M."/>
            <person name="Choi B.J."/>
            <person name="Jeon C.O."/>
        </authorList>
    </citation>
    <scope>NUCLEOTIDE SEQUENCE [LARGE SCALE GENOMIC DNA]</scope>
    <source>
        <strain evidence="1 2">KCTC 52743</strain>
    </source>
</reference>
<dbReference type="Proteomes" id="UP001257914">
    <property type="component" value="Unassembled WGS sequence"/>
</dbReference>
<organism evidence="1 2">
    <name type="scientific">Psychrosphaera aquimarina</name>
    <dbReference type="NCBI Taxonomy" id="2044854"/>
    <lineage>
        <taxon>Bacteria</taxon>
        <taxon>Pseudomonadati</taxon>
        <taxon>Pseudomonadota</taxon>
        <taxon>Gammaproteobacteria</taxon>
        <taxon>Alteromonadales</taxon>
        <taxon>Pseudoalteromonadaceae</taxon>
        <taxon>Psychrosphaera</taxon>
    </lineage>
</organism>
<evidence type="ECO:0000313" key="2">
    <source>
        <dbReference type="Proteomes" id="UP001257914"/>
    </source>
</evidence>